<dbReference type="AlphaFoldDB" id="A0A8S1HS42"/>
<feature type="compositionally biased region" description="Basic residues" evidence="1">
    <location>
        <begin position="136"/>
        <end position="147"/>
    </location>
</feature>
<evidence type="ECO:0000256" key="1">
    <source>
        <dbReference type="SAM" id="MobiDB-lite"/>
    </source>
</evidence>
<reference evidence="2" key="1">
    <citation type="submission" date="2020-10" db="EMBL/GenBank/DDBJ databases">
        <authorList>
            <person name="Kikuchi T."/>
        </authorList>
    </citation>
    <scope>NUCLEOTIDE SEQUENCE</scope>
    <source>
        <strain evidence="2">NKZ352</strain>
    </source>
</reference>
<dbReference type="Proteomes" id="UP000835052">
    <property type="component" value="Unassembled WGS sequence"/>
</dbReference>
<feature type="region of interest" description="Disordered" evidence="1">
    <location>
        <begin position="123"/>
        <end position="177"/>
    </location>
</feature>
<name>A0A8S1HS42_9PELO</name>
<feature type="compositionally biased region" description="Basic and acidic residues" evidence="1">
    <location>
        <begin position="164"/>
        <end position="177"/>
    </location>
</feature>
<organism evidence="2 3">
    <name type="scientific">Caenorhabditis auriculariae</name>
    <dbReference type="NCBI Taxonomy" id="2777116"/>
    <lineage>
        <taxon>Eukaryota</taxon>
        <taxon>Metazoa</taxon>
        <taxon>Ecdysozoa</taxon>
        <taxon>Nematoda</taxon>
        <taxon>Chromadorea</taxon>
        <taxon>Rhabditida</taxon>
        <taxon>Rhabditina</taxon>
        <taxon>Rhabditomorpha</taxon>
        <taxon>Rhabditoidea</taxon>
        <taxon>Rhabditidae</taxon>
        <taxon>Peloderinae</taxon>
        <taxon>Caenorhabditis</taxon>
    </lineage>
</organism>
<proteinExistence type="predicted"/>
<protein>
    <submittedName>
        <fullName evidence="2">Uncharacterized protein</fullName>
    </submittedName>
</protein>
<evidence type="ECO:0000313" key="2">
    <source>
        <dbReference type="EMBL" id="CAD6199510.1"/>
    </source>
</evidence>
<accession>A0A8S1HS42</accession>
<dbReference type="EMBL" id="CAJGYM010000180">
    <property type="protein sequence ID" value="CAD6199510.1"/>
    <property type="molecule type" value="Genomic_DNA"/>
</dbReference>
<sequence>MVVSVKRVCTNVGGATFKGNFSSHSRRKKKIGQRFSTGFFSTIINTPRKHQGRASDLIAQSFGRAFKVAFDALQDRESFFKDSGANNLRGRKKELREKGHGATNFNAVKVAFDARHDRVIAVARASSETPEPTISAKRRKKKGKKHAGRDGDNPPLAETYCKSPLREKERDSDKVSRSCEVSRDFGRDGDLSPRAERKLAFIGGFGSLETQTQFVRRMNLSCGGSNSSLIPFSYGAENPKCWSRCQFVLVISGRLDGFAGKCRPSEAL</sequence>
<comment type="caution">
    <text evidence="2">The sequence shown here is derived from an EMBL/GenBank/DDBJ whole genome shotgun (WGS) entry which is preliminary data.</text>
</comment>
<keyword evidence="3" id="KW-1185">Reference proteome</keyword>
<evidence type="ECO:0000313" key="3">
    <source>
        <dbReference type="Proteomes" id="UP000835052"/>
    </source>
</evidence>
<gene>
    <name evidence="2" type="ORF">CAUJ_LOCUS15412</name>
</gene>